<evidence type="ECO:0000313" key="1">
    <source>
        <dbReference type="EMBL" id="HJA05899.1"/>
    </source>
</evidence>
<dbReference type="PROSITE" id="PS51257">
    <property type="entry name" value="PROKAR_LIPOPROTEIN"/>
    <property type="match status" value="1"/>
</dbReference>
<proteinExistence type="predicted"/>
<reference evidence="1" key="2">
    <citation type="submission" date="2021-04" db="EMBL/GenBank/DDBJ databases">
        <authorList>
            <person name="Gilroy R."/>
        </authorList>
    </citation>
    <scope>NUCLEOTIDE SEQUENCE</scope>
    <source>
        <strain evidence="1">ChiSjej2B20-11307</strain>
    </source>
</reference>
<name>A0A9D2H8S8_9FIRM</name>
<protein>
    <submittedName>
        <fullName evidence="1">Uncharacterized protein</fullName>
    </submittedName>
</protein>
<dbReference type="Proteomes" id="UP000824223">
    <property type="component" value="Unassembled WGS sequence"/>
</dbReference>
<comment type="caution">
    <text evidence="1">The sequence shown here is derived from an EMBL/GenBank/DDBJ whole genome shotgun (WGS) entry which is preliminary data.</text>
</comment>
<gene>
    <name evidence="1" type="ORF">H9798_01945</name>
</gene>
<dbReference type="EMBL" id="DXAK01000008">
    <property type="protein sequence ID" value="HJA05899.1"/>
    <property type="molecule type" value="Genomic_DNA"/>
</dbReference>
<evidence type="ECO:0000313" key="2">
    <source>
        <dbReference type="Proteomes" id="UP000824223"/>
    </source>
</evidence>
<sequence length="272" mass="30865">MRNICGKKNDKKKRHIGTALLPLCVLTLLSSCGTWGAGKSKSLLDETPAREETQVTEETRTTEELWDAAVEDAVFSENDEIEALVSLTKEDDRVIWDDAGERVLVVTWNDYEEDCSPGNSISAEQGEIWVTSLGEMQQWFLANSSGVEDWKLRFSQLLGVPADGDYSQFTAFWIEPEYLIRPAYVTDVTADMINDYEAVTDPEYKEWFDQNIINSYFDGEYPWTRLGYTYDWCEGGTDYGLTEFLTFDGSKGEIEITLSTEDFVDWLGSQGS</sequence>
<dbReference type="AlphaFoldDB" id="A0A9D2H8S8"/>
<reference evidence="1" key="1">
    <citation type="journal article" date="2021" name="PeerJ">
        <title>Extensive microbial diversity within the chicken gut microbiome revealed by metagenomics and culture.</title>
        <authorList>
            <person name="Gilroy R."/>
            <person name="Ravi A."/>
            <person name="Getino M."/>
            <person name="Pursley I."/>
            <person name="Horton D.L."/>
            <person name="Alikhan N.F."/>
            <person name="Baker D."/>
            <person name="Gharbi K."/>
            <person name="Hall N."/>
            <person name="Watson M."/>
            <person name="Adriaenssens E.M."/>
            <person name="Foster-Nyarko E."/>
            <person name="Jarju S."/>
            <person name="Secka A."/>
            <person name="Antonio M."/>
            <person name="Oren A."/>
            <person name="Chaudhuri R.R."/>
            <person name="La Ragione R."/>
            <person name="Hildebrand F."/>
            <person name="Pallen M.J."/>
        </authorList>
    </citation>
    <scope>NUCLEOTIDE SEQUENCE</scope>
    <source>
        <strain evidence="1">ChiSjej2B20-11307</strain>
    </source>
</reference>
<organism evidence="1 2">
    <name type="scientific">Candidatus Mediterraneibacter pullicola</name>
    <dbReference type="NCBI Taxonomy" id="2838682"/>
    <lineage>
        <taxon>Bacteria</taxon>
        <taxon>Bacillati</taxon>
        <taxon>Bacillota</taxon>
        <taxon>Clostridia</taxon>
        <taxon>Lachnospirales</taxon>
        <taxon>Lachnospiraceae</taxon>
        <taxon>Mediterraneibacter</taxon>
    </lineage>
</organism>
<accession>A0A9D2H8S8</accession>